<dbReference type="PROSITE" id="PS50893">
    <property type="entry name" value="ABC_TRANSPORTER_2"/>
    <property type="match status" value="1"/>
</dbReference>
<dbReference type="GO" id="GO:0005886">
    <property type="term" value="C:plasma membrane"/>
    <property type="evidence" value="ECO:0007669"/>
    <property type="project" value="UniProtKB-SubCell"/>
</dbReference>
<dbReference type="Pfam" id="PF08352">
    <property type="entry name" value="oligo_HPY"/>
    <property type="match status" value="1"/>
</dbReference>
<dbReference type="Gene3D" id="3.40.50.300">
    <property type="entry name" value="P-loop containing nucleotide triphosphate hydrolases"/>
    <property type="match status" value="1"/>
</dbReference>
<dbReference type="InterPro" id="IPR027417">
    <property type="entry name" value="P-loop_NTPase"/>
</dbReference>
<keyword evidence="5" id="KW-0997">Cell inner membrane</keyword>
<dbReference type="GO" id="GO:0016887">
    <property type="term" value="F:ATP hydrolysis activity"/>
    <property type="evidence" value="ECO:0007669"/>
    <property type="project" value="InterPro"/>
</dbReference>
<name>A0A8J6PYX5_9HYPH</name>
<dbReference type="RefSeq" id="WP_188166614.1">
    <property type="nucleotide sequence ID" value="NZ_JACVVX010000010.1"/>
</dbReference>
<evidence type="ECO:0000256" key="2">
    <source>
        <dbReference type="ARBA" id="ARBA00005417"/>
    </source>
</evidence>
<dbReference type="Proteomes" id="UP000643405">
    <property type="component" value="Unassembled WGS sequence"/>
</dbReference>
<dbReference type="PROSITE" id="PS00211">
    <property type="entry name" value="ABC_TRANSPORTER_1"/>
    <property type="match status" value="1"/>
</dbReference>
<keyword evidence="12" id="KW-1185">Reference proteome</keyword>
<keyword evidence="6" id="KW-0547">Nucleotide-binding</keyword>
<protein>
    <submittedName>
        <fullName evidence="11">ABC transporter ATP-binding protein</fullName>
    </submittedName>
</protein>
<dbReference type="EMBL" id="JACVVX010000010">
    <property type="protein sequence ID" value="MBD0417173.1"/>
    <property type="molecule type" value="Genomic_DNA"/>
</dbReference>
<evidence type="ECO:0000256" key="5">
    <source>
        <dbReference type="ARBA" id="ARBA00022519"/>
    </source>
</evidence>
<evidence type="ECO:0000259" key="10">
    <source>
        <dbReference type="PROSITE" id="PS50893"/>
    </source>
</evidence>
<dbReference type="SUPFAM" id="SSF52540">
    <property type="entry name" value="P-loop containing nucleoside triphosphate hydrolases"/>
    <property type="match status" value="1"/>
</dbReference>
<evidence type="ECO:0000256" key="8">
    <source>
        <dbReference type="ARBA" id="ARBA00022967"/>
    </source>
</evidence>
<dbReference type="GO" id="GO:0055085">
    <property type="term" value="P:transmembrane transport"/>
    <property type="evidence" value="ECO:0007669"/>
    <property type="project" value="UniProtKB-ARBA"/>
</dbReference>
<dbReference type="AlphaFoldDB" id="A0A8J6PYX5"/>
<keyword evidence="3" id="KW-0813">Transport</keyword>
<reference evidence="11" key="1">
    <citation type="submission" date="2020-09" db="EMBL/GenBank/DDBJ databases">
        <title>Genome seq and assembly of Tianweitania sp.</title>
        <authorList>
            <person name="Chhetri G."/>
        </authorList>
    </citation>
    <scope>NUCLEOTIDE SEQUENCE</scope>
    <source>
        <strain evidence="11">Rool2</strain>
    </source>
</reference>
<dbReference type="GO" id="GO:0015833">
    <property type="term" value="P:peptide transport"/>
    <property type="evidence" value="ECO:0007669"/>
    <property type="project" value="InterPro"/>
</dbReference>
<dbReference type="CDD" id="cd03257">
    <property type="entry name" value="ABC_NikE_OppD_transporters"/>
    <property type="match status" value="1"/>
</dbReference>
<comment type="subcellular location">
    <subcellularLocation>
        <location evidence="1">Cell inner membrane</location>
        <topology evidence="1">Peripheral membrane protein</topology>
    </subcellularLocation>
</comment>
<organism evidence="11 12">
    <name type="scientific">Oryzicola mucosus</name>
    <dbReference type="NCBI Taxonomy" id="2767425"/>
    <lineage>
        <taxon>Bacteria</taxon>
        <taxon>Pseudomonadati</taxon>
        <taxon>Pseudomonadota</taxon>
        <taxon>Alphaproteobacteria</taxon>
        <taxon>Hyphomicrobiales</taxon>
        <taxon>Phyllobacteriaceae</taxon>
        <taxon>Oryzicola</taxon>
    </lineage>
</organism>
<comment type="similarity">
    <text evidence="2">Belongs to the ABC transporter superfamily.</text>
</comment>
<sequence length="335" mass="36304">MTTEILKRPAGETSARPLLSIAGLRVRYGRTHAVRGIDLDIMPGESVAILGESGSGKSVTGKAVMGLINPPGKVAGSVEFDGMQLVGRSEASLRAVRGPGIAMVFQDSLDALNPVFSIGSQIIEIFTVRLSWSGQQAREEAIRLMLQVGIVNPESRLDDYPHQFSGGMRQRICIAMAIALKPRLLIADEPTTALDVTVQAGILKLISQLQRDSGMALLFVTHDLAVARQVARKLVVMYAGRVVERGPIDDVFHRPAHPYTRALLGSNPGSVKHWSELKPIAGNPPDKSAVFTGCAFAPRCPRAVRMCSEREPDFVTVADGRQSRCHFAQEMFDGR</sequence>
<dbReference type="InterPro" id="IPR013563">
    <property type="entry name" value="Oligopep_ABC_C"/>
</dbReference>
<dbReference type="InterPro" id="IPR050388">
    <property type="entry name" value="ABC_Ni/Peptide_Import"/>
</dbReference>
<evidence type="ECO:0000256" key="6">
    <source>
        <dbReference type="ARBA" id="ARBA00022741"/>
    </source>
</evidence>
<dbReference type="InterPro" id="IPR003593">
    <property type="entry name" value="AAA+_ATPase"/>
</dbReference>
<feature type="domain" description="ABC transporter" evidence="10">
    <location>
        <begin position="19"/>
        <end position="264"/>
    </location>
</feature>
<dbReference type="PANTHER" id="PTHR43297">
    <property type="entry name" value="OLIGOPEPTIDE TRANSPORT ATP-BINDING PROTEIN APPD"/>
    <property type="match status" value="1"/>
</dbReference>
<evidence type="ECO:0000313" key="12">
    <source>
        <dbReference type="Proteomes" id="UP000643405"/>
    </source>
</evidence>
<proteinExistence type="inferred from homology"/>
<keyword evidence="8" id="KW-1278">Translocase</keyword>
<dbReference type="SMART" id="SM00382">
    <property type="entry name" value="AAA"/>
    <property type="match status" value="1"/>
</dbReference>
<keyword evidence="4" id="KW-1003">Cell membrane</keyword>
<dbReference type="Pfam" id="PF00005">
    <property type="entry name" value="ABC_tran"/>
    <property type="match status" value="1"/>
</dbReference>
<dbReference type="GO" id="GO:0005524">
    <property type="term" value="F:ATP binding"/>
    <property type="evidence" value="ECO:0007669"/>
    <property type="project" value="UniProtKB-KW"/>
</dbReference>
<dbReference type="InterPro" id="IPR003439">
    <property type="entry name" value="ABC_transporter-like_ATP-bd"/>
</dbReference>
<keyword evidence="9" id="KW-0472">Membrane</keyword>
<evidence type="ECO:0000256" key="7">
    <source>
        <dbReference type="ARBA" id="ARBA00022840"/>
    </source>
</evidence>
<keyword evidence="7 11" id="KW-0067">ATP-binding</keyword>
<evidence type="ECO:0000313" key="11">
    <source>
        <dbReference type="EMBL" id="MBD0417173.1"/>
    </source>
</evidence>
<evidence type="ECO:0000256" key="3">
    <source>
        <dbReference type="ARBA" id="ARBA00022448"/>
    </source>
</evidence>
<evidence type="ECO:0000256" key="4">
    <source>
        <dbReference type="ARBA" id="ARBA00022475"/>
    </source>
</evidence>
<dbReference type="NCBIfam" id="TIGR01727">
    <property type="entry name" value="oligo_HPY"/>
    <property type="match status" value="1"/>
</dbReference>
<comment type="caution">
    <text evidence="11">The sequence shown here is derived from an EMBL/GenBank/DDBJ whole genome shotgun (WGS) entry which is preliminary data.</text>
</comment>
<dbReference type="InterPro" id="IPR017871">
    <property type="entry name" value="ABC_transporter-like_CS"/>
</dbReference>
<dbReference type="PANTHER" id="PTHR43297:SF14">
    <property type="entry name" value="ATPASE AAA-TYPE CORE DOMAIN-CONTAINING PROTEIN"/>
    <property type="match status" value="1"/>
</dbReference>
<dbReference type="FunFam" id="3.40.50.300:FF:000016">
    <property type="entry name" value="Oligopeptide ABC transporter ATP-binding component"/>
    <property type="match status" value="1"/>
</dbReference>
<gene>
    <name evidence="11" type="ORF">ICI42_21235</name>
</gene>
<evidence type="ECO:0000256" key="1">
    <source>
        <dbReference type="ARBA" id="ARBA00004417"/>
    </source>
</evidence>
<evidence type="ECO:0000256" key="9">
    <source>
        <dbReference type="ARBA" id="ARBA00023136"/>
    </source>
</evidence>
<accession>A0A8J6PYX5</accession>